<keyword evidence="3" id="KW-1185">Reference proteome</keyword>
<evidence type="ECO:0000259" key="1">
    <source>
        <dbReference type="Pfam" id="PF13521"/>
    </source>
</evidence>
<keyword evidence="2" id="KW-0547">Nucleotide-binding</keyword>
<proteinExistence type="predicted"/>
<evidence type="ECO:0000313" key="2">
    <source>
        <dbReference type="EMBL" id="MDN0076062.1"/>
    </source>
</evidence>
<sequence>MAKHSATQRVAIVGPESSGKSTLAAALQLALADRGVAVARVDEYAREYYASRPYRPTMADIEAIAQEQRRREDAMAASCELLLCDSTALTNRIWAEVAFGTASAVLLALSRPRDYALTLLAKPDIAWQPDPLRSHPAQRDWLFDLYKAALERDGVAPLIVAGDRPVRLTSALAAIEALLKK</sequence>
<accession>A0ABT7XQI2</accession>
<dbReference type="InterPro" id="IPR052735">
    <property type="entry name" value="NAD_biosynth-regulator"/>
</dbReference>
<reference evidence="2" key="1">
    <citation type="submission" date="2023-06" db="EMBL/GenBank/DDBJ databases">
        <authorList>
            <person name="Zhang S."/>
        </authorList>
    </citation>
    <scope>NUCLEOTIDE SEQUENCE</scope>
    <source>
        <strain evidence="2">SG2303</strain>
    </source>
</reference>
<dbReference type="EMBL" id="JAUEDK010000025">
    <property type="protein sequence ID" value="MDN0076062.1"/>
    <property type="molecule type" value="Genomic_DNA"/>
</dbReference>
<dbReference type="GO" id="GO:0005524">
    <property type="term" value="F:ATP binding"/>
    <property type="evidence" value="ECO:0007669"/>
    <property type="project" value="UniProtKB-KW"/>
</dbReference>
<name>A0ABT7XQI2_9NEIS</name>
<dbReference type="Gene3D" id="3.40.50.300">
    <property type="entry name" value="P-loop containing nucleotide triphosphate hydrolases"/>
    <property type="match status" value="1"/>
</dbReference>
<dbReference type="InterPro" id="IPR038727">
    <property type="entry name" value="NadR/Ttd14_AAA_dom"/>
</dbReference>
<dbReference type="Proteomes" id="UP001168540">
    <property type="component" value="Unassembled WGS sequence"/>
</dbReference>
<dbReference type="SUPFAM" id="SSF52540">
    <property type="entry name" value="P-loop containing nucleoside triphosphate hydrolases"/>
    <property type="match status" value="1"/>
</dbReference>
<comment type="caution">
    <text evidence="2">The sequence shown here is derived from an EMBL/GenBank/DDBJ whole genome shotgun (WGS) entry which is preliminary data.</text>
</comment>
<dbReference type="PANTHER" id="PTHR37512:SF1">
    <property type="entry name" value="NADR_TTD14 AAA DOMAIN-CONTAINING PROTEIN"/>
    <property type="match status" value="1"/>
</dbReference>
<feature type="domain" description="NadR/Ttd14 AAA" evidence="1">
    <location>
        <begin position="9"/>
        <end position="163"/>
    </location>
</feature>
<keyword evidence="2" id="KW-0067">ATP-binding</keyword>
<dbReference type="Pfam" id="PF13521">
    <property type="entry name" value="AAA_28"/>
    <property type="match status" value="1"/>
</dbReference>
<dbReference type="RefSeq" id="WP_289830705.1">
    <property type="nucleotide sequence ID" value="NZ_JAUEDK010000025.1"/>
</dbReference>
<protein>
    <submittedName>
        <fullName evidence="2">ATP-binding protein</fullName>
    </submittedName>
</protein>
<gene>
    <name evidence="2" type="ORF">QU481_14320</name>
</gene>
<organism evidence="2 3">
    <name type="scientific">Crenobacter oryzisoli</name>
    <dbReference type="NCBI Taxonomy" id="3056844"/>
    <lineage>
        <taxon>Bacteria</taxon>
        <taxon>Pseudomonadati</taxon>
        <taxon>Pseudomonadota</taxon>
        <taxon>Betaproteobacteria</taxon>
        <taxon>Neisseriales</taxon>
        <taxon>Neisseriaceae</taxon>
        <taxon>Crenobacter</taxon>
    </lineage>
</organism>
<dbReference type="PANTHER" id="PTHR37512">
    <property type="entry name" value="TRIFUNCTIONAL NAD BIOSYNTHESIS/REGULATOR PROTEIN NADR"/>
    <property type="match status" value="1"/>
</dbReference>
<evidence type="ECO:0000313" key="3">
    <source>
        <dbReference type="Proteomes" id="UP001168540"/>
    </source>
</evidence>
<dbReference type="InterPro" id="IPR027417">
    <property type="entry name" value="P-loop_NTPase"/>
</dbReference>